<dbReference type="Pfam" id="PF00571">
    <property type="entry name" value="CBS"/>
    <property type="match status" value="2"/>
</dbReference>
<organism evidence="11 12">
    <name type="scientific">Pseudobacteriovorax antillogorgiicola</name>
    <dbReference type="NCBI Taxonomy" id="1513793"/>
    <lineage>
        <taxon>Bacteria</taxon>
        <taxon>Pseudomonadati</taxon>
        <taxon>Bdellovibrionota</taxon>
        <taxon>Oligoflexia</taxon>
        <taxon>Oligoflexales</taxon>
        <taxon>Pseudobacteriovoracaceae</taxon>
        <taxon>Pseudobacteriovorax</taxon>
    </lineage>
</organism>
<dbReference type="PROSITE" id="PS50109">
    <property type="entry name" value="HIS_KIN"/>
    <property type="match status" value="1"/>
</dbReference>
<dbReference type="CDD" id="cd00082">
    <property type="entry name" value="HisKA"/>
    <property type="match status" value="1"/>
</dbReference>
<dbReference type="GO" id="GO:0000155">
    <property type="term" value="F:phosphorelay sensor kinase activity"/>
    <property type="evidence" value="ECO:0007669"/>
    <property type="project" value="InterPro"/>
</dbReference>
<dbReference type="InterPro" id="IPR004358">
    <property type="entry name" value="Sig_transdc_His_kin-like_C"/>
</dbReference>
<dbReference type="SUPFAM" id="SSF52172">
    <property type="entry name" value="CheY-like"/>
    <property type="match status" value="1"/>
</dbReference>
<keyword evidence="7" id="KW-0129">CBS domain</keyword>
<dbReference type="InterPro" id="IPR003661">
    <property type="entry name" value="HisK_dim/P_dom"/>
</dbReference>
<dbReference type="InterPro" id="IPR036890">
    <property type="entry name" value="HATPase_C_sf"/>
</dbReference>
<dbReference type="SUPFAM" id="SSF54631">
    <property type="entry name" value="CBS-domain pair"/>
    <property type="match status" value="1"/>
</dbReference>
<dbReference type="Pfam" id="PF00072">
    <property type="entry name" value="Response_reg"/>
    <property type="match status" value="1"/>
</dbReference>
<dbReference type="EC" id="2.7.13.3" evidence="2"/>
<evidence type="ECO:0000256" key="3">
    <source>
        <dbReference type="ARBA" id="ARBA00022553"/>
    </source>
</evidence>
<dbReference type="SUPFAM" id="SSF47384">
    <property type="entry name" value="Homodimeric domain of signal transducing histidine kinase"/>
    <property type="match status" value="1"/>
</dbReference>
<evidence type="ECO:0000259" key="10">
    <source>
        <dbReference type="PROSITE" id="PS51371"/>
    </source>
</evidence>
<dbReference type="OrthoDB" id="5288192at2"/>
<proteinExistence type="predicted"/>
<keyword evidence="12" id="KW-1185">Reference proteome</keyword>
<evidence type="ECO:0000256" key="4">
    <source>
        <dbReference type="ARBA" id="ARBA00022679"/>
    </source>
</evidence>
<evidence type="ECO:0000313" key="11">
    <source>
        <dbReference type="EMBL" id="SME97988.1"/>
    </source>
</evidence>
<dbReference type="InterPro" id="IPR003594">
    <property type="entry name" value="HATPase_dom"/>
</dbReference>
<dbReference type="RefSeq" id="WP_132314972.1">
    <property type="nucleotide sequence ID" value="NZ_FWZT01000002.1"/>
</dbReference>
<feature type="domain" description="CBS" evidence="10">
    <location>
        <begin position="79"/>
        <end position="136"/>
    </location>
</feature>
<dbReference type="Pfam" id="PF00512">
    <property type="entry name" value="HisKA"/>
    <property type="match status" value="1"/>
</dbReference>
<comment type="catalytic activity">
    <reaction evidence="1">
        <text>ATP + protein L-histidine = ADP + protein N-phospho-L-histidine.</text>
        <dbReference type="EC" id="2.7.13.3"/>
    </reaction>
</comment>
<sequence>MVSLAQDHKTIEGLVNHKVLKLNQTASFENCVMHLGQRNDRVALVVNDNDRVVGLITTHELILALVNKVSKTATIKDIMHNNPPVVSPRDSLRQVAKAMTDCKLDYVAVVEDEIIKGIVSWHDIQASILEEFGRFEDQTLELGNQLRYKDDYLGVVSHDVRTPLSVVSLCCDYLMSESSRKTLTPDQVSFIERIKRNAKNATTMVSDILDVVRLEKGFDLDYGDVDVDEFLGDVISNLQVIASEKNIEVVVECEEHMHVPMDRKRMIHVLENLVNNAVKFSPSGKKIFVSASSEVRKGDTYLVLTVRDEGMGIKEEDQKKIFDKFSQLESGVAKTLGIGLGLAIAKKFVSLHRGFMEVDGGWQKGASFRAYIPGAKTGRKAESSEGERSDVPRILIVEDDESIREYFEEELRMAKYDVVSAHDGEEGIHAYFRYKPDLIMSDIRMPNVDGLELLARVRMTDKDVPFILCTGYYPGLSEDLAASDYKADHVLEKPVTADYVIKVVGQFVKPVQNAS</sequence>
<dbReference type="Gene3D" id="3.10.580.10">
    <property type="entry name" value="CBS-domain"/>
    <property type="match status" value="1"/>
</dbReference>
<dbReference type="Gene3D" id="3.30.565.10">
    <property type="entry name" value="Histidine kinase-like ATPase, C-terminal domain"/>
    <property type="match status" value="1"/>
</dbReference>
<dbReference type="PROSITE" id="PS51371">
    <property type="entry name" value="CBS"/>
    <property type="match status" value="2"/>
</dbReference>
<dbReference type="PRINTS" id="PR00344">
    <property type="entry name" value="BCTRLSENSOR"/>
</dbReference>
<dbReference type="InterPro" id="IPR011006">
    <property type="entry name" value="CheY-like_superfamily"/>
</dbReference>
<evidence type="ECO:0000256" key="1">
    <source>
        <dbReference type="ARBA" id="ARBA00000085"/>
    </source>
</evidence>
<dbReference type="InterPro" id="IPR046342">
    <property type="entry name" value="CBS_dom_sf"/>
</dbReference>
<dbReference type="STRING" id="1513793.SAMN06296036_102406"/>
<dbReference type="SMART" id="SM00387">
    <property type="entry name" value="HATPase_c"/>
    <property type="match status" value="1"/>
</dbReference>
<gene>
    <name evidence="11" type="ORF">SAMN06296036_102406</name>
</gene>
<dbReference type="EMBL" id="FWZT01000002">
    <property type="protein sequence ID" value="SME97988.1"/>
    <property type="molecule type" value="Genomic_DNA"/>
</dbReference>
<evidence type="ECO:0000256" key="7">
    <source>
        <dbReference type="PROSITE-ProRule" id="PRU00703"/>
    </source>
</evidence>
<feature type="domain" description="CBS" evidence="10">
    <location>
        <begin position="15"/>
        <end position="72"/>
    </location>
</feature>
<dbReference type="FunFam" id="3.30.565.10:FF:000006">
    <property type="entry name" value="Sensor histidine kinase WalK"/>
    <property type="match status" value="1"/>
</dbReference>
<feature type="domain" description="Response regulatory" evidence="9">
    <location>
        <begin position="393"/>
        <end position="508"/>
    </location>
</feature>
<dbReference type="Pfam" id="PF02518">
    <property type="entry name" value="HATPase_c"/>
    <property type="match status" value="1"/>
</dbReference>
<dbReference type="Gene3D" id="1.10.287.130">
    <property type="match status" value="1"/>
</dbReference>
<dbReference type="InterPro" id="IPR000644">
    <property type="entry name" value="CBS_dom"/>
</dbReference>
<dbReference type="PROSITE" id="PS50110">
    <property type="entry name" value="RESPONSE_REGULATORY"/>
    <property type="match status" value="1"/>
</dbReference>
<feature type="domain" description="Histidine kinase" evidence="8">
    <location>
        <begin position="155"/>
        <end position="376"/>
    </location>
</feature>
<keyword evidence="5 11" id="KW-0418">Kinase</keyword>
<dbReference type="CDD" id="cd02205">
    <property type="entry name" value="CBS_pair_SF"/>
    <property type="match status" value="1"/>
</dbReference>
<dbReference type="InterPro" id="IPR005467">
    <property type="entry name" value="His_kinase_dom"/>
</dbReference>
<dbReference type="InterPro" id="IPR001789">
    <property type="entry name" value="Sig_transdc_resp-reg_receiver"/>
</dbReference>
<dbReference type="InterPro" id="IPR036097">
    <property type="entry name" value="HisK_dim/P_sf"/>
</dbReference>
<dbReference type="AlphaFoldDB" id="A0A1Y6B9G5"/>
<protein>
    <recommendedName>
        <fullName evidence="2">histidine kinase</fullName>
        <ecNumber evidence="2">2.7.13.3</ecNumber>
    </recommendedName>
</protein>
<keyword evidence="3 6" id="KW-0597">Phosphoprotein</keyword>
<evidence type="ECO:0000313" key="12">
    <source>
        <dbReference type="Proteomes" id="UP000192907"/>
    </source>
</evidence>
<keyword evidence="4" id="KW-0808">Transferase</keyword>
<dbReference type="SMART" id="SM00388">
    <property type="entry name" value="HisKA"/>
    <property type="match status" value="1"/>
</dbReference>
<feature type="modified residue" description="4-aspartylphosphate" evidence="6">
    <location>
        <position position="442"/>
    </location>
</feature>
<dbReference type="PANTHER" id="PTHR43547">
    <property type="entry name" value="TWO-COMPONENT HISTIDINE KINASE"/>
    <property type="match status" value="1"/>
</dbReference>
<dbReference type="Proteomes" id="UP000192907">
    <property type="component" value="Unassembled WGS sequence"/>
</dbReference>
<evidence type="ECO:0000259" key="8">
    <source>
        <dbReference type="PROSITE" id="PS50109"/>
    </source>
</evidence>
<dbReference type="SUPFAM" id="SSF55874">
    <property type="entry name" value="ATPase domain of HSP90 chaperone/DNA topoisomerase II/histidine kinase"/>
    <property type="match status" value="1"/>
</dbReference>
<evidence type="ECO:0000256" key="5">
    <source>
        <dbReference type="ARBA" id="ARBA00022777"/>
    </source>
</evidence>
<evidence type="ECO:0000256" key="6">
    <source>
        <dbReference type="PROSITE-ProRule" id="PRU00169"/>
    </source>
</evidence>
<accession>A0A1Y6B9G5</accession>
<dbReference type="PANTHER" id="PTHR43547:SF2">
    <property type="entry name" value="HYBRID SIGNAL TRANSDUCTION HISTIDINE KINASE C"/>
    <property type="match status" value="1"/>
</dbReference>
<dbReference type="SMART" id="SM00116">
    <property type="entry name" value="CBS"/>
    <property type="match status" value="2"/>
</dbReference>
<dbReference type="SMART" id="SM00448">
    <property type="entry name" value="REC"/>
    <property type="match status" value="1"/>
</dbReference>
<evidence type="ECO:0000256" key="2">
    <source>
        <dbReference type="ARBA" id="ARBA00012438"/>
    </source>
</evidence>
<name>A0A1Y6B9G5_9BACT</name>
<reference evidence="12" key="1">
    <citation type="submission" date="2017-04" db="EMBL/GenBank/DDBJ databases">
        <authorList>
            <person name="Varghese N."/>
            <person name="Submissions S."/>
        </authorList>
    </citation>
    <scope>NUCLEOTIDE SEQUENCE [LARGE SCALE GENOMIC DNA]</scope>
    <source>
        <strain evidence="12">RKEM611</strain>
    </source>
</reference>
<evidence type="ECO:0000259" key="9">
    <source>
        <dbReference type="PROSITE" id="PS50110"/>
    </source>
</evidence>
<dbReference type="Gene3D" id="3.40.50.2300">
    <property type="match status" value="1"/>
</dbReference>